<dbReference type="GO" id="GO:0005886">
    <property type="term" value="C:plasma membrane"/>
    <property type="evidence" value="ECO:0007669"/>
    <property type="project" value="TreeGrafter"/>
</dbReference>
<dbReference type="GO" id="GO:0008168">
    <property type="term" value="F:methyltransferase activity"/>
    <property type="evidence" value="ECO:0007669"/>
    <property type="project" value="UniProtKB-KW"/>
</dbReference>
<keyword evidence="2" id="KW-0808">Transferase</keyword>
<comment type="caution">
    <text evidence="3">The sequence shown here is derived from an EMBL/GenBank/DDBJ whole genome shotgun (WGS) entry which is preliminary data.</text>
</comment>
<protein>
    <submittedName>
        <fullName evidence="3">Class I SAM-dependent methyltransferase</fullName>
    </submittedName>
</protein>
<evidence type="ECO:0000313" key="4">
    <source>
        <dbReference type="Proteomes" id="UP000605201"/>
    </source>
</evidence>
<keyword evidence="1 3" id="KW-0489">Methyltransferase</keyword>
<sequence length="205" mass="22935">MEPDEKLLKDVKGFLDAREGSSLYKLALKASRLGPCLEIGSYCGKSTIYLGIACRENNSTLFSIDHHRGSEEQQPGEEYFDPELFDPQIGRVDTFKEFRKTLEISGLEDTVVPIVCRSAVAARLWATPLSLVFIDGGHTFEAAFTDYNAWSGHIIPHGYLLIHDIFKDPAKGGQAPYQVYQRAADSGLFHELPMIETLGVLQRRQ</sequence>
<organism evidence="3 4">
    <name type="scientific">Candidatus Desulfatibia vada</name>
    <dbReference type="NCBI Taxonomy" id="2841696"/>
    <lineage>
        <taxon>Bacteria</taxon>
        <taxon>Pseudomonadati</taxon>
        <taxon>Thermodesulfobacteriota</taxon>
        <taxon>Desulfobacteria</taxon>
        <taxon>Desulfobacterales</taxon>
        <taxon>Desulfobacterales incertae sedis</taxon>
        <taxon>Candidatus Desulfatibia</taxon>
    </lineage>
</organism>
<dbReference type="AlphaFoldDB" id="A0A8J6NWD9"/>
<dbReference type="Proteomes" id="UP000605201">
    <property type="component" value="Unassembled WGS sequence"/>
</dbReference>
<dbReference type="SUPFAM" id="SSF53335">
    <property type="entry name" value="S-adenosyl-L-methionine-dependent methyltransferases"/>
    <property type="match status" value="1"/>
</dbReference>
<dbReference type="EMBL" id="JACNIG010000107">
    <property type="protein sequence ID" value="MBC8431049.1"/>
    <property type="molecule type" value="Genomic_DNA"/>
</dbReference>
<proteinExistence type="predicted"/>
<dbReference type="Pfam" id="PF13578">
    <property type="entry name" value="Methyltransf_24"/>
    <property type="match status" value="1"/>
</dbReference>
<reference evidence="3 4" key="1">
    <citation type="submission" date="2020-08" db="EMBL/GenBank/DDBJ databases">
        <title>Bridging the membrane lipid divide: bacteria of the FCB group superphylum have the potential to synthesize archaeal ether lipids.</title>
        <authorList>
            <person name="Villanueva L."/>
            <person name="Von Meijenfeldt F.A.B."/>
            <person name="Westbye A.B."/>
            <person name="Yadav S."/>
            <person name="Hopmans E.C."/>
            <person name="Dutilh B.E."/>
            <person name="Sinninghe Damste J.S."/>
        </authorList>
    </citation>
    <scope>NUCLEOTIDE SEQUENCE [LARGE SCALE GENOMIC DNA]</scope>
    <source>
        <strain evidence="3">NIOZ-UU17</strain>
    </source>
</reference>
<gene>
    <name evidence="3" type="ORF">H8D96_03935</name>
</gene>
<dbReference type="GO" id="GO:0071770">
    <property type="term" value="P:DIM/DIP cell wall layer assembly"/>
    <property type="evidence" value="ECO:0007669"/>
    <property type="project" value="TreeGrafter"/>
</dbReference>
<accession>A0A8J6NWD9</accession>
<evidence type="ECO:0000256" key="2">
    <source>
        <dbReference type="ARBA" id="ARBA00022679"/>
    </source>
</evidence>
<name>A0A8J6NWD9_9BACT</name>
<dbReference type="GO" id="GO:0032259">
    <property type="term" value="P:methylation"/>
    <property type="evidence" value="ECO:0007669"/>
    <property type="project" value="UniProtKB-KW"/>
</dbReference>
<dbReference type="PANTHER" id="PTHR40048">
    <property type="entry name" value="RHAMNOSYL O-METHYLTRANSFERASE"/>
    <property type="match status" value="1"/>
</dbReference>
<evidence type="ECO:0000256" key="1">
    <source>
        <dbReference type="ARBA" id="ARBA00022603"/>
    </source>
</evidence>
<dbReference type="Gene3D" id="3.40.50.150">
    <property type="entry name" value="Vaccinia Virus protein VP39"/>
    <property type="match status" value="1"/>
</dbReference>
<evidence type="ECO:0000313" key="3">
    <source>
        <dbReference type="EMBL" id="MBC8431049.1"/>
    </source>
</evidence>
<dbReference type="InterPro" id="IPR029063">
    <property type="entry name" value="SAM-dependent_MTases_sf"/>
</dbReference>
<dbReference type="PANTHER" id="PTHR40048:SF1">
    <property type="entry name" value="RHAMNOSYL O-METHYLTRANSFERASE"/>
    <property type="match status" value="1"/>
</dbReference>